<evidence type="ECO:0000256" key="5">
    <source>
        <dbReference type="ARBA" id="ARBA00022723"/>
    </source>
</evidence>
<evidence type="ECO:0000256" key="7">
    <source>
        <dbReference type="ARBA" id="ARBA00023211"/>
    </source>
</evidence>
<dbReference type="InterPro" id="IPR000994">
    <property type="entry name" value="Pept_M24"/>
</dbReference>
<evidence type="ECO:0000256" key="2">
    <source>
        <dbReference type="ARBA" id="ARBA00001936"/>
    </source>
</evidence>
<dbReference type="Proteomes" id="UP000559010">
    <property type="component" value="Unassembled WGS sequence"/>
</dbReference>
<dbReference type="Pfam" id="PF00557">
    <property type="entry name" value="Peptidase_M24"/>
    <property type="match status" value="1"/>
</dbReference>
<evidence type="ECO:0000313" key="9">
    <source>
        <dbReference type="EMBL" id="NMM49567.1"/>
    </source>
</evidence>
<dbReference type="GO" id="GO:0070006">
    <property type="term" value="F:metalloaminopeptidase activity"/>
    <property type="evidence" value="ECO:0007669"/>
    <property type="project" value="InterPro"/>
</dbReference>
<keyword evidence="7" id="KW-0464">Manganese</keyword>
<dbReference type="EC" id="3.4.11.9" evidence="4"/>
<dbReference type="AlphaFoldDB" id="A0A848IZ60"/>
<proteinExistence type="inferred from homology"/>
<dbReference type="SMART" id="SM01011">
    <property type="entry name" value="AMP_N"/>
    <property type="match status" value="1"/>
</dbReference>
<dbReference type="PANTHER" id="PTHR43226">
    <property type="entry name" value="XAA-PRO AMINOPEPTIDASE 3"/>
    <property type="match status" value="1"/>
</dbReference>
<comment type="catalytic activity">
    <reaction evidence="1">
        <text>Release of any N-terminal amino acid, including proline, that is linked to proline, even from a dipeptide or tripeptide.</text>
        <dbReference type="EC" id="3.4.11.9"/>
    </reaction>
</comment>
<dbReference type="SUPFAM" id="SSF53092">
    <property type="entry name" value="Creatinase/prolidase N-terminal domain"/>
    <property type="match status" value="1"/>
</dbReference>
<evidence type="ECO:0000259" key="8">
    <source>
        <dbReference type="SMART" id="SM01011"/>
    </source>
</evidence>
<protein>
    <recommendedName>
        <fullName evidence="4">Xaa-Pro aminopeptidase</fullName>
        <ecNumber evidence="4">3.4.11.9</ecNumber>
    </recommendedName>
</protein>
<dbReference type="GO" id="GO:0030145">
    <property type="term" value="F:manganese ion binding"/>
    <property type="evidence" value="ECO:0007669"/>
    <property type="project" value="InterPro"/>
</dbReference>
<dbReference type="InterPro" id="IPR007865">
    <property type="entry name" value="Aminopep_P_N"/>
</dbReference>
<keyword evidence="6" id="KW-0378">Hydrolase</keyword>
<evidence type="ECO:0000313" key="10">
    <source>
        <dbReference type="Proteomes" id="UP000559010"/>
    </source>
</evidence>
<dbReference type="PANTHER" id="PTHR43226:SF4">
    <property type="entry name" value="XAA-PRO AMINOPEPTIDASE 3"/>
    <property type="match status" value="1"/>
</dbReference>
<dbReference type="InterPro" id="IPR052433">
    <property type="entry name" value="X-Pro_dipept-like"/>
</dbReference>
<evidence type="ECO:0000256" key="1">
    <source>
        <dbReference type="ARBA" id="ARBA00001424"/>
    </source>
</evidence>
<dbReference type="EMBL" id="JABBNU010000008">
    <property type="protein sequence ID" value="NMM49567.1"/>
    <property type="molecule type" value="Genomic_DNA"/>
</dbReference>
<evidence type="ECO:0000256" key="4">
    <source>
        <dbReference type="ARBA" id="ARBA00012574"/>
    </source>
</evidence>
<dbReference type="Pfam" id="PF05195">
    <property type="entry name" value="AMP_N"/>
    <property type="match status" value="1"/>
</dbReference>
<evidence type="ECO:0000256" key="3">
    <source>
        <dbReference type="ARBA" id="ARBA00008766"/>
    </source>
</evidence>
<dbReference type="Gene3D" id="3.90.230.10">
    <property type="entry name" value="Creatinase/methionine aminopeptidase superfamily"/>
    <property type="match status" value="1"/>
</dbReference>
<gene>
    <name evidence="9" type="ORF">HH304_14255</name>
</gene>
<dbReference type="Gene3D" id="3.40.350.10">
    <property type="entry name" value="Creatinase/prolidase N-terminal domain"/>
    <property type="match status" value="1"/>
</dbReference>
<comment type="caution">
    <text evidence="9">The sequence shown here is derived from an EMBL/GenBank/DDBJ whole genome shotgun (WGS) entry which is preliminary data.</text>
</comment>
<keyword evidence="10" id="KW-1185">Reference proteome</keyword>
<dbReference type="InterPro" id="IPR029149">
    <property type="entry name" value="Creatin/AminoP/Spt16_N"/>
</dbReference>
<dbReference type="InterPro" id="IPR036005">
    <property type="entry name" value="Creatinase/aminopeptidase-like"/>
</dbReference>
<dbReference type="RefSeq" id="WP_169682789.1">
    <property type="nucleotide sequence ID" value="NZ_JABBNU010000008.1"/>
</dbReference>
<organism evidence="9 10">
    <name type="scientific">Marinigracilibium pacificum</name>
    <dbReference type="NCBI Taxonomy" id="2729599"/>
    <lineage>
        <taxon>Bacteria</taxon>
        <taxon>Pseudomonadati</taxon>
        <taxon>Bacteroidota</taxon>
        <taxon>Cytophagia</taxon>
        <taxon>Cytophagales</taxon>
        <taxon>Flammeovirgaceae</taxon>
        <taxon>Marinigracilibium</taxon>
    </lineage>
</organism>
<dbReference type="SUPFAM" id="SSF55920">
    <property type="entry name" value="Creatinase/aminopeptidase"/>
    <property type="match status" value="1"/>
</dbReference>
<keyword evidence="5" id="KW-0479">Metal-binding</keyword>
<evidence type="ECO:0000256" key="6">
    <source>
        <dbReference type="ARBA" id="ARBA00022801"/>
    </source>
</evidence>
<comment type="similarity">
    <text evidence="3">Belongs to the peptidase M24B family.</text>
</comment>
<dbReference type="GO" id="GO:0006508">
    <property type="term" value="P:proteolysis"/>
    <property type="evidence" value="ECO:0007669"/>
    <property type="project" value="TreeGrafter"/>
</dbReference>
<reference evidence="9 10" key="1">
    <citation type="submission" date="2020-04" db="EMBL/GenBank/DDBJ databases">
        <title>Flammeovirgaceae bacterium KN852 isolated from deep sea.</title>
        <authorList>
            <person name="Zhang D.-C."/>
        </authorList>
    </citation>
    <scope>NUCLEOTIDE SEQUENCE [LARGE SCALE GENOMIC DNA]</scope>
    <source>
        <strain evidence="9 10">KN852</strain>
    </source>
</reference>
<dbReference type="GO" id="GO:0005829">
    <property type="term" value="C:cytosol"/>
    <property type="evidence" value="ECO:0007669"/>
    <property type="project" value="TreeGrafter"/>
</dbReference>
<name>A0A848IZ60_9BACT</name>
<accession>A0A848IZ60</accession>
<comment type="cofactor">
    <cofactor evidence="2">
        <name>Mn(2+)</name>
        <dbReference type="ChEBI" id="CHEBI:29035"/>
    </cofactor>
</comment>
<sequence>MDKHKEYYIRRRKRFVEHLSDSTIAVLKSNDLMPTNADGNYPFVQDSNIYYLTGIIQEQTILVIKKDNGNVFETLYIRYSDDHTIIWEGRKLSKEEASSISGISEIKWVKEFEEDFATEINSFNSLSLLDDYPRRTAPEVFSNNKRFLESARNLFPKKEIKVVNKVFQDLRGAKDELEIELMSEACNITGDAFKNVLKQIKPGKTENEIQGVYYYEFLKHNAEGFAYEPIIASGKDACILHYIRNNKIIKDGSLVLMDVGARYRHYSADLTRTVPVNGRFTKRQRQIYDIVLKAQRYTFSIISAGKTLKSINLEAGEFIQELLHENGLLTKEEVANSTKENPAYRKYFMHGTCHHLGIDTHDIISSEEPLKENAVITVEPGLYLIDEEIGIRLENDVVVKKDGIVDLMKDIPIEADHIEELMN</sequence>
<feature type="domain" description="Aminopeptidase P N-terminal" evidence="8">
    <location>
        <begin position="3"/>
        <end position="137"/>
    </location>
</feature>